<dbReference type="Proteomes" id="UP000325434">
    <property type="component" value="Unassembled WGS sequence"/>
</dbReference>
<dbReference type="AlphaFoldDB" id="A0A5N6GRY4"/>
<protein>
    <submittedName>
        <fullName evidence="1">Uncharacterized protein</fullName>
    </submittedName>
</protein>
<sequence length="127" mass="14673">MPETLSNSKFIELLDAKRQQLLGNILPLTGNQLRGIRKCSKLVTVDPETLRRNIPKKRAHTILSELWRHCKELFILCSLSTNQTTLGLLKTDDYLQEILTWWETVEHPKALTIFISLHQDILPNPSM</sequence>
<evidence type="ECO:0000313" key="1">
    <source>
        <dbReference type="EMBL" id="KAB8244557.1"/>
    </source>
</evidence>
<proteinExistence type="predicted"/>
<name>A0A5N6GRY4_ASPFL</name>
<organism evidence="1">
    <name type="scientific">Aspergillus flavus</name>
    <dbReference type="NCBI Taxonomy" id="5059"/>
    <lineage>
        <taxon>Eukaryota</taxon>
        <taxon>Fungi</taxon>
        <taxon>Dikarya</taxon>
        <taxon>Ascomycota</taxon>
        <taxon>Pezizomycotina</taxon>
        <taxon>Eurotiomycetes</taxon>
        <taxon>Eurotiomycetidae</taxon>
        <taxon>Eurotiales</taxon>
        <taxon>Aspergillaceae</taxon>
        <taxon>Aspergillus</taxon>
        <taxon>Aspergillus subgen. Circumdati</taxon>
    </lineage>
</organism>
<accession>A0A5N6GRY4</accession>
<reference evidence="1" key="1">
    <citation type="submission" date="2019-04" db="EMBL/GenBank/DDBJ databases">
        <title>Friends and foes A comparative genomics study of 23 Aspergillus species from section Flavi.</title>
        <authorList>
            <consortium name="DOE Joint Genome Institute"/>
            <person name="Kjaerbolling I."/>
            <person name="Vesth T."/>
            <person name="Frisvad J.C."/>
            <person name="Nybo J.L."/>
            <person name="Theobald S."/>
            <person name="Kildgaard S."/>
            <person name="Isbrandt T."/>
            <person name="Kuo A."/>
            <person name="Sato A."/>
            <person name="Lyhne E.K."/>
            <person name="Kogle M.E."/>
            <person name="Wiebenga A."/>
            <person name="Kun R.S."/>
            <person name="Lubbers R.J."/>
            <person name="Makela M.R."/>
            <person name="Barry K."/>
            <person name="Chovatia M."/>
            <person name="Clum A."/>
            <person name="Daum C."/>
            <person name="Haridas S."/>
            <person name="He G."/>
            <person name="LaButti K."/>
            <person name="Lipzen A."/>
            <person name="Mondo S."/>
            <person name="Riley R."/>
            <person name="Salamov A."/>
            <person name="Simmons B.A."/>
            <person name="Magnuson J.K."/>
            <person name="Henrissat B."/>
            <person name="Mortensen U.H."/>
            <person name="Larsen T.O."/>
            <person name="Devries R.P."/>
            <person name="Grigoriev I.V."/>
            <person name="Machida M."/>
            <person name="Baker S.E."/>
            <person name="Andersen M.R."/>
        </authorList>
    </citation>
    <scope>NUCLEOTIDE SEQUENCE [LARGE SCALE GENOMIC DNA]</scope>
    <source>
        <strain evidence="1">CBS 121.62</strain>
    </source>
</reference>
<gene>
    <name evidence="1" type="ORF">BDV35DRAFT_359648</name>
</gene>
<dbReference type="EMBL" id="ML734625">
    <property type="protein sequence ID" value="KAB8244557.1"/>
    <property type="molecule type" value="Genomic_DNA"/>
</dbReference>